<dbReference type="SUPFAM" id="SSF56436">
    <property type="entry name" value="C-type lectin-like"/>
    <property type="match status" value="1"/>
</dbReference>
<dbReference type="EMBL" id="CACVKT020003803">
    <property type="protein sequence ID" value="CAC5385891.1"/>
    <property type="molecule type" value="Genomic_DNA"/>
</dbReference>
<keyword evidence="3" id="KW-1185">Reference proteome</keyword>
<name>A0A6J8BRB3_MYTCO</name>
<dbReference type="AlphaFoldDB" id="A0A6J8BRB3"/>
<organism evidence="2 3">
    <name type="scientific">Mytilus coruscus</name>
    <name type="common">Sea mussel</name>
    <dbReference type="NCBI Taxonomy" id="42192"/>
    <lineage>
        <taxon>Eukaryota</taxon>
        <taxon>Metazoa</taxon>
        <taxon>Spiralia</taxon>
        <taxon>Lophotrochozoa</taxon>
        <taxon>Mollusca</taxon>
        <taxon>Bivalvia</taxon>
        <taxon>Autobranchia</taxon>
        <taxon>Pteriomorphia</taxon>
        <taxon>Mytilida</taxon>
        <taxon>Mytiloidea</taxon>
        <taxon>Mytilidae</taxon>
        <taxon>Mytilinae</taxon>
        <taxon>Mytilus</taxon>
    </lineage>
</organism>
<evidence type="ECO:0000313" key="2">
    <source>
        <dbReference type="EMBL" id="CAC5385891.1"/>
    </source>
</evidence>
<sequence length="400" mass="46299">MFLAVHVKYFRQPETWFEAQKICQDEGGRLATDKESTLTCDKIEGDVNSAKGSTFWTGKHTRSYWISREGCYNIARTTEASVPSLSECFAVCREQNISLDRFAYRRRDHKCVCLHNNALMTLHESHNCSDFLKLTRTYFLYIGNSTSGLYWDNSQKKCRNIVPENLNATCEMHYDAIYRRGIWLPIQKLAVRTEITDRKTWRTNSTEYLEQTATSHTGIIIGGVIGTTVLIVVIVLIIGYKFRCKNATSKKANDSLFALSNGQSPTYEDHHKKKSFSNDKMFNNKLYDEQCLPPCKIVPDESIKNEINNREDCRRQNDDYSVPMKIKKAEQSTQEEDIKDGNDVESEYDILNKTRRSLNNTLEHNIYDTTIESRCESDPTYNTATNMSNRENIDDMYDRL</sequence>
<proteinExistence type="predicted"/>
<evidence type="ECO:0000313" key="3">
    <source>
        <dbReference type="Proteomes" id="UP000507470"/>
    </source>
</evidence>
<protein>
    <submittedName>
        <fullName evidence="2">Uncharacterized protein</fullName>
    </submittedName>
</protein>
<reference evidence="2 3" key="1">
    <citation type="submission" date="2020-06" db="EMBL/GenBank/DDBJ databases">
        <authorList>
            <person name="Li R."/>
            <person name="Bekaert M."/>
        </authorList>
    </citation>
    <scope>NUCLEOTIDE SEQUENCE [LARGE SCALE GENOMIC DNA]</scope>
    <source>
        <strain evidence="3">wild</strain>
    </source>
</reference>
<keyword evidence="1" id="KW-0472">Membrane</keyword>
<dbReference type="CDD" id="cd00037">
    <property type="entry name" value="CLECT"/>
    <property type="match status" value="1"/>
</dbReference>
<gene>
    <name evidence="2" type="ORF">MCOR_21390</name>
</gene>
<feature type="transmembrane region" description="Helical" evidence="1">
    <location>
        <begin position="219"/>
        <end position="240"/>
    </location>
</feature>
<keyword evidence="1" id="KW-1133">Transmembrane helix</keyword>
<keyword evidence="1" id="KW-0812">Transmembrane</keyword>
<dbReference type="InterPro" id="IPR016187">
    <property type="entry name" value="CTDL_fold"/>
</dbReference>
<evidence type="ECO:0000256" key="1">
    <source>
        <dbReference type="SAM" id="Phobius"/>
    </source>
</evidence>
<dbReference type="Proteomes" id="UP000507470">
    <property type="component" value="Unassembled WGS sequence"/>
</dbReference>
<accession>A0A6J8BRB3</accession>
<dbReference type="OrthoDB" id="6175550at2759"/>